<evidence type="ECO:0000256" key="4">
    <source>
        <dbReference type="SAM" id="MobiDB-lite"/>
    </source>
</evidence>
<reference evidence="6" key="1">
    <citation type="journal article" date="2016" name="Mol. Ecol. Resour.">
        <title>Evaluation of the impact of RNA preservation methods of spiders for de novo transcriptome assembly.</title>
        <authorList>
            <person name="Kono N."/>
            <person name="Nakamura H."/>
            <person name="Ito Y."/>
            <person name="Tomita M."/>
            <person name="Arakawa K."/>
        </authorList>
    </citation>
    <scope>NUCLEOTIDE SEQUENCE</scope>
    <source>
        <tissue evidence="6">Whole body</tissue>
    </source>
</reference>
<dbReference type="PANTHER" id="PTHR23276">
    <property type="entry name" value="PROTEIN PRRC1"/>
    <property type="match status" value="1"/>
</dbReference>
<evidence type="ECO:0000259" key="5">
    <source>
        <dbReference type="Pfam" id="PF01931"/>
    </source>
</evidence>
<feature type="region of interest" description="Disordered" evidence="4">
    <location>
        <begin position="43"/>
        <end position="70"/>
    </location>
</feature>
<dbReference type="SUPFAM" id="SSF52972">
    <property type="entry name" value="ITPase-like"/>
    <property type="match status" value="1"/>
</dbReference>
<proteinExistence type="evidence at transcript level"/>
<dbReference type="AlphaFoldDB" id="A0A2L2Y9F8"/>
<dbReference type="OrthoDB" id="4968544at2759"/>
<dbReference type="FunFam" id="3.90.950.10:FF:000017">
    <property type="entry name" value="Protein PRRC1-B"/>
    <property type="match status" value="1"/>
</dbReference>
<organism evidence="6">
    <name type="scientific">Parasteatoda tepidariorum</name>
    <name type="common">Common house spider</name>
    <name type="synonym">Achaearanea tepidariorum</name>
    <dbReference type="NCBI Taxonomy" id="114398"/>
    <lineage>
        <taxon>Eukaryota</taxon>
        <taxon>Metazoa</taxon>
        <taxon>Ecdysozoa</taxon>
        <taxon>Arthropoda</taxon>
        <taxon>Chelicerata</taxon>
        <taxon>Arachnida</taxon>
        <taxon>Araneae</taxon>
        <taxon>Araneomorphae</taxon>
        <taxon>Entelegynae</taxon>
        <taxon>Araneoidea</taxon>
        <taxon>Theridiidae</taxon>
        <taxon>Parasteatoda</taxon>
    </lineage>
</organism>
<dbReference type="Gene3D" id="3.90.950.10">
    <property type="match status" value="1"/>
</dbReference>
<comment type="subcellular location">
    <subcellularLocation>
        <location evidence="1">Golgi apparatus</location>
    </subcellularLocation>
</comment>
<accession>A0A2L2Y9F8</accession>
<protein>
    <submittedName>
        <fullName evidence="6">Protein PRRC1</fullName>
    </submittedName>
</protein>
<dbReference type="Pfam" id="PF01931">
    <property type="entry name" value="NTPase_I-T"/>
    <property type="match status" value="1"/>
</dbReference>
<feature type="compositionally biased region" description="Acidic residues" evidence="4">
    <location>
        <begin position="1"/>
        <end position="10"/>
    </location>
</feature>
<dbReference type="InterPro" id="IPR029001">
    <property type="entry name" value="ITPase-like_fam"/>
</dbReference>
<feature type="domain" description="Non-canonical purine NTP phosphatase/PRRC1" evidence="5">
    <location>
        <begin position="204"/>
        <end position="300"/>
    </location>
</feature>
<dbReference type="InterPro" id="IPR026533">
    <property type="entry name" value="NTPase/PRRC1"/>
</dbReference>
<evidence type="ECO:0000313" key="6">
    <source>
        <dbReference type="EMBL" id="LAA03980.1"/>
    </source>
</evidence>
<dbReference type="InterPro" id="IPR026534">
    <property type="entry name" value="PRRC1"/>
</dbReference>
<dbReference type="GO" id="GO:0005794">
    <property type="term" value="C:Golgi apparatus"/>
    <property type="evidence" value="ECO:0007669"/>
    <property type="project" value="UniProtKB-SubCell"/>
</dbReference>
<dbReference type="EMBL" id="IAAA01012243">
    <property type="protein sequence ID" value="LAA03980.1"/>
    <property type="molecule type" value="mRNA"/>
</dbReference>
<dbReference type="PANTHER" id="PTHR23276:SF2">
    <property type="entry name" value="PROTEIN PRRC1"/>
    <property type="match status" value="1"/>
</dbReference>
<dbReference type="EMBL" id="IAAA01012244">
    <property type="protein sequence ID" value="LAA03985.1"/>
    <property type="molecule type" value="mRNA"/>
</dbReference>
<sequence>MMEELGDDTNGDSTFEFLGGKNDENLLKEAQVPEVNKEITVATPLTPVSVPSPPPSTPYQSSASAPDQSKIHFYNPTSSPEYFSTIPTNSLAQSSVPLAGPFVETQNWNQYAAAAIPQPPISVLNPNLSQCSIVLPGAEQVPNTFVPESPGEASAGMWGWIKGNQLLNRVAEKAKSSVDSVITTLDPGMKEIINSGGDINVIVASGNEAKISAVREAFQQVFGKATVQGIAVQSSSIAPQPVGFSAGLKAAEERINNIRQQGYSDGNNVLLAIENFIVEFTPENWFDMGCLLLQDSNSGISLQVYTEAIPISSLYVNQAKDQTPADYPLGWSGHAITVGQIIGSALGVHHSEWHEALTGVSRREILLLAAKSIAGLYRKQLRR</sequence>
<evidence type="ECO:0000256" key="3">
    <source>
        <dbReference type="ARBA" id="ARBA00023034"/>
    </source>
</evidence>
<comment type="similarity">
    <text evidence="2">Belongs to the PRRC1 family.</text>
</comment>
<dbReference type="GO" id="GO:0034237">
    <property type="term" value="F:protein kinase A regulatory subunit binding"/>
    <property type="evidence" value="ECO:0007669"/>
    <property type="project" value="TreeGrafter"/>
</dbReference>
<evidence type="ECO:0000256" key="1">
    <source>
        <dbReference type="ARBA" id="ARBA00004555"/>
    </source>
</evidence>
<name>A0A2L2Y9F8_PARTP</name>
<keyword evidence="3" id="KW-0333">Golgi apparatus</keyword>
<feature type="region of interest" description="Disordered" evidence="4">
    <location>
        <begin position="1"/>
        <end position="22"/>
    </location>
</feature>
<evidence type="ECO:0000256" key="2">
    <source>
        <dbReference type="ARBA" id="ARBA00010298"/>
    </source>
</evidence>